<accession>A0A562J867</accession>
<dbReference type="InterPro" id="IPR011852">
    <property type="entry name" value="TRAP_TAXI"/>
</dbReference>
<dbReference type="SUPFAM" id="SSF53850">
    <property type="entry name" value="Periplasmic binding protein-like II"/>
    <property type="match status" value="1"/>
</dbReference>
<dbReference type="PANTHER" id="PTHR42941:SF1">
    <property type="entry name" value="SLL1037 PROTEIN"/>
    <property type="match status" value="1"/>
</dbReference>
<dbReference type="CDD" id="cd13520">
    <property type="entry name" value="PBP2_TAXI_TRAP"/>
    <property type="match status" value="1"/>
</dbReference>
<dbReference type="OrthoDB" id="9776669at2"/>
<evidence type="ECO:0000313" key="3">
    <source>
        <dbReference type="Proteomes" id="UP000315343"/>
    </source>
</evidence>
<dbReference type="Proteomes" id="UP000315343">
    <property type="component" value="Unassembled WGS sequence"/>
</dbReference>
<proteinExistence type="predicted"/>
<dbReference type="EMBL" id="VLKH01000006">
    <property type="protein sequence ID" value="TWH79402.1"/>
    <property type="molecule type" value="Genomic_DNA"/>
</dbReference>
<evidence type="ECO:0000313" key="2">
    <source>
        <dbReference type="EMBL" id="TWH79402.1"/>
    </source>
</evidence>
<dbReference type="AlphaFoldDB" id="A0A562J867"/>
<gene>
    <name evidence="2" type="ORF">LY60_02380</name>
</gene>
<reference evidence="2 3" key="1">
    <citation type="submission" date="2019-07" db="EMBL/GenBank/DDBJ databases">
        <title>Genomic Encyclopedia of Type Strains, Phase I: the one thousand microbial genomes (KMG-I) project.</title>
        <authorList>
            <person name="Kyrpides N."/>
        </authorList>
    </citation>
    <scope>NUCLEOTIDE SEQUENCE [LARGE SCALE GENOMIC DNA]</scope>
    <source>
        <strain evidence="2 3">DSM 13558</strain>
    </source>
</reference>
<evidence type="ECO:0000256" key="1">
    <source>
        <dbReference type="SAM" id="SignalP"/>
    </source>
</evidence>
<feature type="signal peptide" evidence="1">
    <location>
        <begin position="1"/>
        <end position="26"/>
    </location>
</feature>
<evidence type="ECO:0008006" key="4">
    <source>
        <dbReference type="Google" id="ProtNLM"/>
    </source>
</evidence>
<organism evidence="2 3">
    <name type="scientific">Sedimentibacter saalensis</name>
    <dbReference type="NCBI Taxonomy" id="130788"/>
    <lineage>
        <taxon>Bacteria</taxon>
        <taxon>Bacillati</taxon>
        <taxon>Bacillota</taxon>
        <taxon>Tissierellia</taxon>
        <taxon>Sedimentibacter</taxon>
    </lineage>
</organism>
<dbReference type="Gene3D" id="3.40.190.10">
    <property type="entry name" value="Periplasmic binding protein-like II"/>
    <property type="match status" value="2"/>
</dbReference>
<feature type="chain" id="PRO_5021968787" description="TRAP transporter TAXI family solute receptor" evidence="1">
    <location>
        <begin position="27"/>
        <end position="324"/>
    </location>
</feature>
<dbReference type="RefSeq" id="WP_145083765.1">
    <property type="nucleotide sequence ID" value="NZ_VLKH01000006.1"/>
</dbReference>
<name>A0A562J867_9FIRM</name>
<dbReference type="Pfam" id="PF16868">
    <property type="entry name" value="NMT1_3"/>
    <property type="match status" value="1"/>
</dbReference>
<sequence>MKKSVALILILAMVLSLLVGCSSSTGKEENVYLKFPTASTSGAIYPIGAAIANLWSEKIEGLTVSAEASNGGVQNLGLVATGEAQLGVAVTSILSDQKNGKGVFEGKQYDGMRILTALYSNYNQVVVSGDSGIETLKDIKGKVFAPGAPGSTPEVETKLHLSAAGVNYPDDFNAQFVSFTEAIDLIRNKQLDGAWIQSGIPTSAVTEICATAGGKLISLDEDVIEKLTNEYPWYNRDIIPAGTYEGQTEDVVTTSIVITIFVDESVPEDKVYEMTKVLWENIESLKGTHNAIKNIKIEDAVKNLADIPLHDGAARYYKEAGVLK</sequence>
<comment type="caution">
    <text evidence="2">The sequence shown here is derived from an EMBL/GenBank/DDBJ whole genome shotgun (WGS) entry which is preliminary data.</text>
</comment>
<dbReference type="NCBIfam" id="TIGR02122">
    <property type="entry name" value="TRAP_TAXI"/>
    <property type="match status" value="1"/>
</dbReference>
<keyword evidence="1" id="KW-0732">Signal</keyword>
<dbReference type="PANTHER" id="PTHR42941">
    <property type="entry name" value="SLL1037 PROTEIN"/>
    <property type="match status" value="1"/>
</dbReference>
<protein>
    <recommendedName>
        <fullName evidence="4">TRAP transporter TAXI family solute receptor</fullName>
    </recommendedName>
</protein>
<dbReference type="PROSITE" id="PS51257">
    <property type="entry name" value="PROKAR_LIPOPROTEIN"/>
    <property type="match status" value="1"/>
</dbReference>
<keyword evidence="3" id="KW-1185">Reference proteome</keyword>